<dbReference type="AlphaFoldDB" id="A0A081NBL2"/>
<protein>
    <submittedName>
        <fullName evidence="1">Uncharacterized protein</fullName>
    </submittedName>
</protein>
<evidence type="ECO:0000313" key="2">
    <source>
        <dbReference type="Proteomes" id="UP000028006"/>
    </source>
</evidence>
<comment type="caution">
    <text evidence="1">The sequence shown here is derived from an EMBL/GenBank/DDBJ whole genome shotgun (WGS) entry which is preliminary data.</text>
</comment>
<organism evidence="1 2">
    <name type="scientific">Endozoicomonas montiporae</name>
    <dbReference type="NCBI Taxonomy" id="1027273"/>
    <lineage>
        <taxon>Bacteria</taxon>
        <taxon>Pseudomonadati</taxon>
        <taxon>Pseudomonadota</taxon>
        <taxon>Gammaproteobacteria</taxon>
        <taxon>Oceanospirillales</taxon>
        <taxon>Endozoicomonadaceae</taxon>
        <taxon>Endozoicomonas</taxon>
    </lineage>
</organism>
<name>A0A081NBL2_9GAMM</name>
<dbReference type="EMBL" id="JOKG01000001">
    <property type="protein sequence ID" value="KEQ15835.1"/>
    <property type="molecule type" value="Genomic_DNA"/>
</dbReference>
<gene>
    <name evidence="1" type="ORF">GZ77_04780</name>
</gene>
<dbReference type="Proteomes" id="UP000028006">
    <property type="component" value="Unassembled WGS sequence"/>
</dbReference>
<reference evidence="1 2" key="1">
    <citation type="submission" date="2014-06" db="EMBL/GenBank/DDBJ databases">
        <title>Whole Genome Sequences of Three Symbiotic Endozoicomonas Bacteria.</title>
        <authorList>
            <person name="Neave M.J."/>
            <person name="Apprill A."/>
            <person name="Voolstra C.R."/>
        </authorList>
    </citation>
    <scope>NUCLEOTIDE SEQUENCE [LARGE SCALE GENOMIC DNA]</scope>
    <source>
        <strain evidence="1 2">LMG 24815</strain>
    </source>
</reference>
<sequence>MMIDFFQLYLHSLGLKTPLKEVTIQPLPTYLKHLNLPVSGGHSSQTVAETIFNLEVDGCSHLSYVLGYGLYRIPLEQAVIGAGEYYYDPIERLQAGSKLVVVCELSADELTEFAAANNRPPELYDWLQWQSNCVKKSPSMGL</sequence>
<evidence type="ECO:0000313" key="1">
    <source>
        <dbReference type="EMBL" id="KEQ15835.1"/>
    </source>
</evidence>
<accession>A0A081NBL2</accession>
<proteinExistence type="predicted"/>
<dbReference type="RefSeq" id="WP_034873101.1">
    <property type="nucleotide sequence ID" value="NZ_JOKG01000001.1"/>
</dbReference>
<keyword evidence="2" id="KW-1185">Reference proteome</keyword>